<dbReference type="AlphaFoldDB" id="A0A087G009"/>
<evidence type="ECO:0000313" key="2">
    <source>
        <dbReference type="Proteomes" id="UP000029120"/>
    </source>
</evidence>
<sequence length="125" mass="14372">MNKPLFMHIVQTLSNKVPFFQQRQDATGRSGLSTLQKCTAATRMMAYGLPADAMDEYLRLGDTSVSKCLENFVNGIINLFQDVYLKRPTPEDLQRLLNIGEYRGFYKMIGSIDCMYWEWKNCPTA</sequence>
<dbReference type="OMA" id="DHIRIGQ"/>
<evidence type="ECO:0000313" key="1">
    <source>
        <dbReference type="EMBL" id="KFK23211.1"/>
    </source>
</evidence>
<reference evidence="2" key="1">
    <citation type="journal article" date="2015" name="Nat. Plants">
        <title>Genome expansion of Arabis alpina linked with retrotransposition and reduced symmetric DNA methylation.</title>
        <authorList>
            <person name="Willing E.M."/>
            <person name="Rawat V."/>
            <person name="Mandakova T."/>
            <person name="Maumus F."/>
            <person name="James G.V."/>
            <person name="Nordstroem K.J."/>
            <person name="Becker C."/>
            <person name="Warthmann N."/>
            <person name="Chica C."/>
            <person name="Szarzynska B."/>
            <person name="Zytnicki M."/>
            <person name="Albani M.C."/>
            <person name="Kiefer C."/>
            <person name="Bergonzi S."/>
            <person name="Castaings L."/>
            <person name="Mateos J.L."/>
            <person name="Berns M.C."/>
            <person name="Bujdoso N."/>
            <person name="Piofczyk T."/>
            <person name="de Lorenzo L."/>
            <person name="Barrero-Sicilia C."/>
            <person name="Mateos I."/>
            <person name="Piednoel M."/>
            <person name="Hagmann J."/>
            <person name="Chen-Min-Tao R."/>
            <person name="Iglesias-Fernandez R."/>
            <person name="Schuster S.C."/>
            <person name="Alonso-Blanco C."/>
            <person name="Roudier F."/>
            <person name="Carbonero P."/>
            <person name="Paz-Ares J."/>
            <person name="Davis S.J."/>
            <person name="Pecinka A."/>
            <person name="Quesneville H."/>
            <person name="Colot V."/>
            <person name="Lysak M.A."/>
            <person name="Weigel D."/>
            <person name="Coupland G."/>
            <person name="Schneeberger K."/>
        </authorList>
    </citation>
    <scope>NUCLEOTIDE SEQUENCE [LARGE SCALE GENOMIC DNA]</scope>
    <source>
        <strain evidence="2">cv. Pajares</strain>
    </source>
</reference>
<dbReference type="PANTHER" id="PTHR47150:SF5">
    <property type="entry name" value="OS07G0546750 PROTEIN"/>
    <property type="match status" value="1"/>
</dbReference>
<dbReference type="InterPro" id="IPR006912">
    <property type="entry name" value="Harbinger_derived_prot"/>
</dbReference>
<accession>A0A087G009</accession>
<dbReference type="Proteomes" id="UP000029120">
    <property type="component" value="Unassembled WGS sequence"/>
</dbReference>
<gene>
    <name evidence="1" type="ORF">AALP_AAs63530U000100</name>
</gene>
<proteinExistence type="predicted"/>
<dbReference type="EMBL" id="KL981326">
    <property type="protein sequence ID" value="KFK23211.1"/>
    <property type="molecule type" value="Genomic_DNA"/>
</dbReference>
<dbReference type="OrthoDB" id="1736031at2759"/>
<keyword evidence="2" id="KW-1185">Reference proteome</keyword>
<protein>
    <submittedName>
        <fullName evidence="1">Uncharacterized protein</fullName>
    </submittedName>
</protein>
<dbReference type="PANTHER" id="PTHR47150">
    <property type="entry name" value="OS12G0169200 PROTEIN"/>
    <property type="match status" value="1"/>
</dbReference>
<organism evidence="1 2">
    <name type="scientific">Arabis alpina</name>
    <name type="common">Alpine rock-cress</name>
    <dbReference type="NCBI Taxonomy" id="50452"/>
    <lineage>
        <taxon>Eukaryota</taxon>
        <taxon>Viridiplantae</taxon>
        <taxon>Streptophyta</taxon>
        <taxon>Embryophyta</taxon>
        <taxon>Tracheophyta</taxon>
        <taxon>Spermatophyta</taxon>
        <taxon>Magnoliopsida</taxon>
        <taxon>eudicotyledons</taxon>
        <taxon>Gunneridae</taxon>
        <taxon>Pentapetalae</taxon>
        <taxon>rosids</taxon>
        <taxon>malvids</taxon>
        <taxon>Brassicales</taxon>
        <taxon>Brassicaceae</taxon>
        <taxon>Arabideae</taxon>
        <taxon>Arabis</taxon>
    </lineage>
</organism>
<dbReference type="Gramene" id="KFK23211">
    <property type="protein sequence ID" value="KFK23211"/>
    <property type="gene ID" value="AALP_AAs63530U000100"/>
</dbReference>
<dbReference type="Pfam" id="PF04827">
    <property type="entry name" value="Plant_tran"/>
    <property type="match status" value="1"/>
</dbReference>
<name>A0A087G009_ARAAL</name>